<feature type="transmembrane region" description="Helical" evidence="1">
    <location>
        <begin position="239"/>
        <end position="257"/>
    </location>
</feature>
<feature type="transmembrane region" description="Helical" evidence="1">
    <location>
        <begin position="149"/>
        <end position="177"/>
    </location>
</feature>
<name>A0ABD5ULC3_9EURY</name>
<feature type="transmembrane region" description="Helical" evidence="1">
    <location>
        <begin position="473"/>
        <end position="498"/>
    </location>
</feature>
<feature type="transmembrane region" description="Helical" evidence="1">
    <location>
        <begin position="183"/>
        <end position="203"/>
    </location>
</feature>
<evidence type="ECO:0000313" key="3">
    <source>
        <dbReference type="Proteomes" id="UP001596333"/>
    </source>
</evidence>
<proteinExistence type="predicted"/>
<keyword evidence="3" id="KW-1185">Reference proteome</keyword>
<keyword evidence="1" id="KW-1133">Transmembrane helix</keyword>
<protein>
    <submittedName>
        <fullName evidence="2">Stage II sporulation protein M</fullName>
    </submittedName>
</protein>
<comment type="caution">
    <text evidence="2">The sequence shown here is derived from an EMBL/GenBank/DDBJ whole genome shotgun (WGS) entry which is preliminary data.</text>
</comment>
<feature type="transmembrane region" description="Helical" evidence="1">
    <location>
        <begin position="98"/>
        <end position="128"/>
    </location>
</feature>
<dbReference type="RefSeq" id="WP_379767928.1">
    <property type="nucleotide sequence ID" value="NZ_JBHSXI010000010.1"/>
</dbReference>
<feature type="transmembrane region" description="Helical" evidence="1">
    <location>
        <begin position="384"/>
        <end position="410"/>
    </location>
</feature>
<evidence type="ECO:0000313" key="2">
    <source>
        <dbReference type="EMBL" id="MFC6889320.1"/>
    </source>
</evidence>
<dbReference type="EMBL" id="JBHSXI010000010">
    <property type="protein sequence ID" value="MFC6889320.1"/>
    <property type="molecule type" value="Genomic_DNA"/>
</dbReference>
<reference evidence="2 3" key="1">
    <citation type="journal article" date="2019" name="Int. J. Syst. Evol. Microbiol.">
        <title>The Global Catalogue of Microorganisms (GCM) 10K type strain sequencing project: providing services to taxonomists for standard genome sequencing and annotation.</title>
        <authorList>
            <consortium name="The Broad Institute Genomics Platform"/>
            <consortium name="The Broad Institute Genome Sequencing Center for Infectious Disease"/>
            <person name="Wu L."/>
            <person name="Ma J."/>
        </authorList>
    </citation>
    <scope>NUCLEOTIDE SEQUENCE [LARGE SCALE GENOMIC DNA]</scope>
    <source>
        <strain evidence="2 3">Y73</strain>
    </source>
</reference>
<feature type="transmembrane region" description="Helical" evidence="1">
    <location>
        <begin position="431"/>
        <end position="453"/>
    </location>
</feature>
<dbReference type="InterPro" id="IPR002798">
    <property type="entry name" value="SpoIIM-like"/>
</dbReference>
<feature type="transmembrane region" description="Helical" evidence="1">
    <location>
        <begin position="331"/>
        <end position="350"/>
    </location>
</feature>
<dbReference type="PANTHER" id="PTHR35337">
    <property type="entry name" value="SLR1478 PROTEIN"/>
    <property type="match status" value="1"/>
</dbReference>
<evidence type="ECO:0000256" key="1">
    <source>
        <dbReference type="SAM" id="Phobius"/>
    </source>
</evidence>
<dbReference type="AlphaFoldDB" id="A0ABD5ULC3"/>
<feature type="transmembrane region" description="Helical" evidence="1">
    <location>
        <begin position="263"/>
        <end position="284"/>
    </location>
</feature>
<sequence>MDLSSAVTATVSTLRRRPADLLPFYFLGTAVPVIARVAMFVALAGVYLHFELTGRLADARDALAELDLTPPDAQDPEAMQAWAESVAPALEPLVSPTAVLLIVAGSLAAVLLAIVTYAAVSAGQLSAVIARLRGERGLTAGIAGVRNRWIAFLGLYVAEFLLWTGASLLGAAAIAAGFLVNPFFGAAVALAVLLVGVVALLFVRVVFAFAPAAVVVDDTGALGAIAGAGGFLRSNPADAAAYLVVAVGALVGIASAASALAFLGAGAIVALASAVVIAPALDVLKTTLYGAHRDAIDPVDPPESRLRDQFFGGARRGWSETSAFVRRTPGLHAFTVAVGVGFGALGWIAVDPLVGAVSTSIESRLVGHIPPAAAVNFFGNNLSVAIATSLAGVALVVPAISSIAFNGFALGATAALEENLTALGAFVAPHGIFEIPALFVSGALGIHLGIVSWRTFRGRLPREAFADALEDAFWILVGVGILIAVAAVIEGFVSPYYWRPFL</sequence>
<dbReference type="Proteomes" id="UP001596333">
    <property type="component" value="Unassembled WGS sequence"/>
</dbReference>
<organism evidence="2 3">
    <name type="scientific">Halorubrum trueperi</name>
    <dbReference type="NCBI Taxonomy" id="2004704"/>
    <lineage>
        <taxon>Archaea</taxon>
        <taxon>Methanobacteriati</taxon>
        <taxon>Methanobacteriota</taxon>
        <taxon>Stenosarchaea group</taxon>
        <taxon>Halobacteria</taxon>
        <taxon>Halobacteriales</taxon>
        <taxon>Haloferacaceae</taxon>
        <taxon>Halorubrum</taxon>
    </lineage>
</organism>
<accession>A0ABD5ULC3</accession>
<dbReference type="Pfam" id="PF01944">
    <property type="entry name" value="SpoIIM"/>
    <property type="match status" value="1"/>
</dbReference>
<keyword evidence="1" id="KW-0472">Membrane</keyword>
<keyword evidence="1" id="KW-0812">Transmembrane</keyword>
<gene>
    <name evidence="2" type="ORF">ACFQEY_09890</name>
</gene>
<feature type="transmembrane region" description="Helical" evidence="1">
    <location>
        <begin position="24"/>
        <end position="50"/>
    </location>
</feature>
<dbReference type="PANTHER" id="PTHR35337:SF1">
    <property type="entry name" value="SLR1478 PROTEIN"/>
    <property type="match status" value="1"/>
</dbReference>